<evidence type="ECO:0000256" key="5">
    <source>
        <dbReference type="ARBA" id="ARBA00022801"/>
    </source>
</evidence>
<keyword evidence="12" id="KW-1185">Reference proteome</keyword>
<comment type="catalytic activity">
    <reaction evidence="1 8">
        <text>Hydrolytically removes 5'-nucleotides successively from the 3'-hydroxy termini of 3'-hydroxy-terminated oligonucleotides.</text>
        <dbReference type="EC" id="3.1.4.1"/>
    </reaction>
</comment>
<dbReference type="Proteomes" id="UP000664169">
    <property type="component" value="Unassembled WGS sequence"/>
</dbReference>
<dbReference type="PANTHER" id="PTHR15749">
    <property type="entry name" value="FANCONI-ASSOCIATED NUCLEASE 1"/>
    <property type="match status" value="1"/>
</dbReference>
<evidence type="ECO:0000256" key="4">
    <source>
        <dbReference type="ARBA" id="ARBA00022723"/>
    </source>
</evidence>
<dbReference type="EC" id="3.1.4.1" evidence="8"/>
<protein>
    <recommendedName>
        <fullName evidence="8">Fanconi-associated nuclease</fullName>
        <ecNumber evidence="8">3.1.4.1</ecNumber>
    </recommendedName>
</protein>
<keyword evidence="8" id="KW-0234">DNA repair</keyword>
<dbReference type="InterPro" id="IPR049126">
    <property type="entry name" value="FAN1-like_TPR"/>
</dbReference>
<keyword evidence="3 8" id="KW-0540">Nuclease</keyword>
<keyword evidence="8" id="KW-0539">Nucleus</keyword>
<gene>
    <name evidence="11" type="ORF">GOMPHAMPRED_001640</name>
</gene>
<accession>A0A8H3IFE7</accession>
<dbReference type="InterPro" id="IPR033315">
    <property type="entry name" value="Fan1-like"/>
</dbReference>
<dbReference type="GO" id="GO:0008409">
    <property type="term" value="F:5'-3' exonuclease activity"/>
    <property type="evidence" value="ECO:0007669"/>
    <property type="project" value="TreeGrafter"/>
</dbReference>
<dbReference type="GO" id="GO:0004528">
    <property type="term" value="F:phosphodiesterase I activity"/>
    <property type="evidence" value="ECO:0007669"/>
    <property type="project" value="UniProtKB-EC"/>
</dbReference>
<evidence type="ECO:0000256" key="1">
    <source>
        <dbReference type="ARBA" id="ARBA00000983"/>
    </source>
</evidence>
<evidence type="ECO:0000256" key="3">
    <source>
        <dbReference type="ARBA" id="ARBA00022722"/>
    </source>
</evidence>
<feature type="compositionally biased region" description="Acidic residues" evidence="9">
    <location>
        <begin position="70"/>
        <end position="80"/>
    </location>
</feature>
<dbReference type="CDD" id="cd22326">
    <property type="entry name" value="FAN1-like"/>
    <property type="match status" value="1"/>
</dbReference>
<evidence type="ECO:0000313" key="11">
    <source>
        <dbReference type="EMBL" id="CAF9918805.1"/>
    </source>
</evidence>
<dbReference type="EMBL" id="CAJPDQ010000013">
    <property type="protein sequence ID" value="CAF9918805.1"/>
    <property type="molecule type" value="Genomic_DNA"/>
</dbReference>
<dbReference type="SMART" id="SM00990">
    <property type="entry name" value="VRR_NUC"/>
    <property type="match status" value="1"/>
</dbReference>
<feature type="region of interest" description="Disordered" evidence="9">
    <location>
        <begin position="1"/>
        <end position="84"/>
    </location>
</feature>
<dbReference type="GO" id="GO:0046872">
    <property type="term" value="F:metal ion binding"/>
    <property type="evidence" value="ECO:0007669"/>
    <property type="project" value="UniProtKB-KW"/>
</dbReference>
<dbReference type="InterPro" id="IPR011856">
    <property type="entry name" value="tRNA_endonuc-like_dom_sf"/>
</dbReference>
<evidence type="ECO:0000313" key="12">
    <source>
        <dbReference type="Proteomes" id="UP000664169"/>
    </source>
</evidence>
<evidence type="ECO:0000256" key="6">
    <source>
        <dbReference type="ARBA" id="ARBA00022842"/>
    </source>
</evidence>
<comment type="subcellular location">
    <subcellularLocation>
        <location evidence="8">Nucleus</location>
    </subcellularLocation>
</comment>
<keyword evidence="8" id="KW-0227">DNA damage</keyword>
<feature type="region of interest" description="Disordered" evidence="9">
    <location>
        <begin position="295"/>
        <end position="331"/>
    </location>
</feature>
<evidence type="ECO:0000259" key="10">
    <source>
        <dbReference type="SMART" id="SM00990"/>
    </source>
</evidence>
<evidence type="ECO:0000256" key="8">
    <source>
        <dbReference type="RuleBase" id="RU365033"/>
    </source>
</evidence>
<proteinExistence type="inferred from homology"/>
<feature type="compositionally biased region" description="Polar residues" evidence="9">
    <location>
        <begin position="313"/>
        <end position="328"/>
    </location>
</feature>
<dbReference type="OrthoDB" id="76364at2759"/>
<comment type="cofactor">
    <cofactor evidence="8">
        <name>Mg(2+)</name>
        <dbReference type="ChEBI" id="CHEBI:18420"/>
    </cofactor>
    <cofactor evidence="8">
        <name>Mn(2+)</name>
        <dbReference type="ChEBI" id="CHEBI:29035"/>
    </cofactor>
</comment>
<dbReference type="GO" id="GO:0070336">
    <property type="term" value="F:flap-structured DNA binding"/>
    <property type="evidence" value="ECO:0007669"/>
    <property type="project" value="TreeGrafter"/>
</dbReference>
<dbReference type="Pfam" id="PF21315">
    <property type="entry name" value="FAN1_HTH"/>
    <property type="match status" value="1"/>
</dbReference>
<dbReference type="InterPro" id="IPR049132">
    <property type="entry name" value="FAN1-like_euk"/>
</dbReference>
<dbReference type="PANTHER" id="PTHR15749:SF4">
    <property type="entry name" value="FANCONI-ASSOCIATED NUCLEASE 1"/>
    <property type="match status" value="1"/>
</dbReference>
<comment type="similarity">
    <text evidence="2 8">Belongs to the FAN1 family.</text>
</comment>
<dbReference type="Pfam" id="PF21170">
    <property type="entry name" value="FAN1_TPR"/>
    <property type="match status" value="1"/>
</dbReference>
<organism evidence="11 12">
    <name type="scientific">Gomphillus americanus</name>
    <dbReference type="NCBI Taxonomy" id="1940652"/>
    <lineage>
        <taxon>Eukaryota</taxon>
        <taxon>Fungi</taxon>
        <taxon>Dikarya</taxon>
        <taxon>Ascomycota</taxon>
        <taxon>Pezizomycotina</taxon>
        <taxon>Lecanoromycetes</taxon>
        <taxon>OSLEUM clade</taxon>
        <taxon>Ostropomycetidae</taxon>
        <taxon>Ostropales</taxon>
        <taxon>Graphidaceae</taxon>
        <taxon>Gomphilloideae</taxon>
        <taxon>Gomphillus</taxon>
    </lineage>
</organism>
<feature type="compositionally biased region" description="Basic and acidic residues" evidence="9">
    <location>
        <begin position="39"/>
        <end position="58"/>
    </location>
</feature>
<dbReference type="GO" id="GO:0005634">
    <property type="term" value="C:nucleus"/>
    <property type="evidence" value="ECO:0007669"/>
    <property type="project" value="UniProtKB-SubCell"/>
</dbReference>
<reference evidence="11" key="1">
    <citation type="submission" date="2021-03" db="EMBL/GenBank/DDBJ databases">
        <authorList>
            <person name="Tagirdzhanova G."/>
        </authorList>
    </citation>
    <scope>NUCLEOTIDE SEQUENCE</scope>
</reference>
<evidence type="ECO:0000256" key="9">
    <source>
        <dbReference type="SAM" id="MobiDB-lite"/>
    </source>
</evidence>
<dbReference type="AlphaFoldDB" id="A0A8H3IFE7"/>
<evidence type="ECO:0000256" key="7">
    <source>
        <dbReference type="ARBA" id="ARBA00023211"/>
    </source>
</evidence>
<sequence>MALAGKSMSAHNKSVGKKIPHPVSTNYEDFGSPPAKRLKSSDDADRSLSRTPSTDDLRPIAVSPKPVEALDFEDEVDDDEPRFTSQTELEISLPPVRTDKEAIAEYEATRAAEQVSATSLQERLDSRKWTRGKSSIYVDAFNLALETVLEDESHLFDDAENAVFRFWKNLSYEAQYLYVRLFLRKTAAWFRVNKLGYYNDISNIDGAIAELLETYALPHREIKAIQHPGQLHMSDEEFTLQDQFSFAEDSNNGINTLEDASKLLLLDELKLIAKDVKAQGKTKKELLQSLRSTSKSQSGLGWSNLRRSDTEESVQSEASVTSATSQDDNGNRDAHLIKKIMASTGQCIRLSASAHKLFERVHLVFYRSTEWTEKSLTTIILARISRRNFPEYIICRSACIFPSRSELLEFEASIRTQFAVDNLIEGSGPVLENLQKVKDIFEDVYPRWREFLIQEQEKEDRLYETGEGAYLRRFSPGWVYTRIVHKGLAPLARFKEYKREHDLLVELLGQRLFHVARRGAWYQRKALLEEHYMASLMPYQGRNDEAQKRHWKKIALQTCEEGLQDRECHVIYHYDLQKRIVKLERSLKVAKRLQHEFMHTSLAKPIDRAVEGIQLEKTFSSAQGRRSSEPQLNRRSTKTVWLDEREGNGECGVEAMCLSWYRSQGWKGYHSEGGIVRTLFGYLFADIIFTYIPNVFQTAYQTCPLDLHTDAFYLSRISEINTRLAQISNGEANRIFREVYDREHEKETCIIGIDWTYDVSDLEEILSCFQSEALTVVCKVMAQEYQQRGGGIPDLFLWHPENREVMFSEVKSKHDRLSDTQRLWIHVLTGAGIKVELCNAVAREVRQVEVA</sequence>
<dbReference type="FunFam" id="3.40.1350.10:FF:000009">
    <property type="entry name" value="Fanconi-associated nuclease"/>
    <property type="match status" value="1"/>
</dbReference>
<keyword evidence="5 8" id="KW-0378">Hydrolase</keyword>
<comment type="function">
    <text evidence="8">Nuclease required for the repair of DNA interstrand cross-links (ICL). Acts as a 5'-3' exonuclease that anchors at a cut end of DNA and cleaves DNA successively at every third nucleotide, allowing to excise an ICL from one strand through flanking incisions.</text>
</comment>
<dbReference type="InterPro" id="IPR049125">
    <property type="entry name" value="FAN1-like_WH"/>
</dbReference>
<dbReference type="Gene3D" id="3.40.1350.10">
    <property type="match status" value="1"/>
</dbReference>
<dbReference type="Pfam" id="PF08774">
    <property type="entry name" value="VRR_NUC"/>
    <property type="match status" value="1"/>
</dbReference>
<keyword evidence="7 8" id="KW-0464">Manganese</keyword>
<evidence type="ECO:0000256" key="2">
    <source>
        <dbReference type="ARBA" id="ARBA00005533"/>
    </source>
</evidence>
<name>A0A8H3IFE7_9LECA</name>
<dbReference type="GO" id="GO:0017108">
    <property type="term" value="F:5'-flap endonuclease activity"/>
    <property type="evidence" value="ECO:0007669"/>
    <property type="project" value="TreeGrafter"/>
</dbReference>
<feature type="domain" description="VRR-NUC" evidence="10">
    <location>
        <begin position="727"/>
        <end position="842"/>
    </location>
</feature>
<keyword evidence="4 8" id="KW-0479">Metal-binding</keyword>
<keyword evidence="6 8" id="KW-0460">Magnesium</keyword>
<dbReference type="InterPro" id="IPR014883">
    <property type="entry name" value="VRR_NUC"/>
</dbReference>
<comment type="caution">
    <text evidence="11">The sequence shown here is derived from an EMBL/GenBank/DDBJ whole genome shotgun (WGS) entry which is preliminary data.</text>
</comment>
<dbReference type="GO" id="GO:0036297">
    <property type="term" value="P:interstrand cross-link repair"/>
    <property type="evidence" value="ECO:0007669"/>
    <property type="project" value="InterPro"/>
</dbReference>